<comment type="cofactor">
    <cofactor evidence="1 6">
        <name>Ni(2+)</name>
        <dbReference type="ChEBI" id="CHEBI:49786"/>
    </cofactor>
</comment>
<dbReference type="Proteomes" id="UP000179184">
    <property type="component" value="Unassembled WGS sequence"/>
</dbReference>
<dbReference type="PANTHER" id="PTHR43600">
    <property type="entry name" value="COENZYME F420 HYDROGENASE, SUBUNIT ALPHA"/>
    <property type="match status" value="1"/>
</dbReference>
<evidence type="ECO:0000313" key="7">
    <source>
        <dbReference type="EMBL" id="OGD29835.1"/>
    </source>
</evidence>
<feature type="binding site" evidence="6">
    <location>
        <position position="418"/>
    </location>
    <ligand>
        <name>Fe cation</name>
        <dbReference type="ChEBI" id="CHEBI:24875"/>
    </ligand>
</feature>
<evidence type="ECO:0000256" key="3">
    <source>
        <dbReference type="ARBA" id="ARBA00022596"/>
    </source>
</evidence>
<feature type="binding site" evidence="6">
    <location>
        <position position="63"/>
    </location>
    <ligand>
        <name>Ni(2+)</name>
        <dbReference type="ChEBI" id="CHEBI:49786"/>
    </ligand>
</feature>
<protein>
    <recommendedName>
        <fullName evidence="9">Hydrogenase/sulfur reductase subunit alpha</fullName>
    </recommendedName>
</protein>
<evidence type="ECO:0000256" key="4">
    <source>
        <dbReference type="ARBA" id="ARBA00022723"/>
    </source>
</evidence>
<dbReference type="GO" id="GO:0008901">
    <property type="term" value="F:ferredoxin hydrogenase activity"/>
    <property type="evidence" value="ECO:0007669"/>
    <property type="project" value="InterPro"/>
</dbReference>
<accession>A0A1F5BGT1</accession>
<dbReference type="EMBL" id="MEYN01000038">
    <property type="protein sequence ID" value="OGD29835.1"/>
    <property type="molecule type" value="Genomic_DNA"/>
</dbReference>
<dbReference type="InterPro" id="IPR018194">
    <property type="entry name" value="Ni-dep_hyd_lsu_Ni_BS"/>
</dbReference>
<gene>
    <name evidence="7" type="ORF">A2W60_03330</name>
</gene>
<dbReference type="InterPro" id="IPR029014">
    <property type="entry name" value="NiFe-Hase_large"/>
</dbReference>
<dbReference type="SUPFAM" id="SSF56762">
    <property type="entry name" value="HydB/Nqo4-like"/>
    <property type="match status" value="1"/>
</dbReference>
<reference evidence="7 8" key="1">
    <citation type="journal article" date="2016" name="Nat. Commun.">
        <title>Thousands of microbial genomes shed light on interconnected biogeochemical processes in an aquifer system.</title>
        <authorList>
            <person name="Anantharaman K."/>
            <person name="Brown C.T."/>
            <person name="Hug L.A."/>
            <person name="Sharon I."/>
            <person name="Castelle C.J."/>
            <person name="Probst A.J."/>
            <person name="Thomas B.C."/>
            <person name="Singh A."/>
            <person name="Wilkins M.J."/>
            <person name="Karaoz U."/>
            <person name="Brodie E.L."/>
            <person name="Williams K.H."/>
            <person name="Hubbard S.S."/>
            <person name="Banfield J.F."/>
        </authorList>
    </citation>
    <scope>NUCLEOTIDE SEQUENCE [LARGE SCALE GENOMIC DNA]</scope>
</reference>
<feature type="binding site" evidence="6">
    <location>
        <position position="415"/>
    </location>
    <ligand>
        <name>Ni(2+)</name>
        <dbReference type="ChEBI" id="CHEBI:49786"/>
    </ligand>
</feature>
<feature type="binding site" evidence="6">
    <location>
        <position position="421"/>
    </location>
    <ligand>
        <name>Mg(2+)</name>
        <dbReference type="ChEBI" id="CHEBI:18420"/>
    </ligand>
</feature>
<sequence>MHSFDLTIDRMTKVEGSASLEIRVKDNKVEHVHFKITEFKRFFTEAMKGKPLIALPQLLARICGTCSNAHLICSIEACENALGITPSEQTMLLRLLTTYGLMIRDHALHLYLFVLPDIYGKDSFLEFDENKPEEHQLLHDGFEVKAAGNFLATLVAGRSVHAPYPTIGGFFHFPDKSGVEDAVKKLEAIRPAVLRLIEIYKNAPFRFDRKTNFAALVPDKYWFLDGCINTGKGECLPEKHFGEYLERTVLPYSQASAYKHEGESYMVGAMARLNLAKDRLHPRSKNSLGETLDIFPSTNIFHNNLAQAIEILHCVDHSIEILTKHEFKSEPIIKAANREAIGIGVIEAPRGTLYHKVSVGADGLIKEGGVVVPTGQNQINIEEDIWRMVEELIAETPKDKIAFEIEKLIRAYDPCMSCASHFLKVNWREE</sequence>
<keyword evidence="3 6" id="KW-0533">Nickel</keyword>
<dbReference type="PROSITE" id="PS00508">
    <property type="entry name" value="NI_HGENASE_L_2"/>
    <property type="match status" value="1"/>
</dbReference>
<dbReference type="PANTHER" id="PTHR43600:SF2">
    <property type="entry name" value="F420-NON-REDUCING HYDROGENASE VHU SUBUNIT A"/>
    <property type="match status" value="1"/>
</dbReference>
<feature type="binding site" evidence="6">
    <location>
        <position position="370"/>
    </location>
    <ligand>
        <name>Mg(2+)</name>
        <dbReference type="ChEBI" id="CHEBI:18420"/>
    </ligand>
</feature>
<feature type="binding site" evidence="6">
    <location>
        <position position="66"/>
    </location>
    <ligand>
        <name>Ni(2+)</name>
        <dbReference type="ChEBI" id="CHEBI:49786"/>
    </ligand>
</feature>
<comment type="similarity">
    <text evidence="2">Belongs to the [NiFe]/[NiFeSe] hydrogenase large subunit family.</text>
</comment>
<evidence type="ECO:0000256" key="1">
    <source>
        <dbReference type="ARBA" id="ARBA00001967"/>
    </source>
</evidence>
<evidence type="ECO:0000256" key="6">
    <source>
        <dbReference type="PIRSR" id="PIRSR601501-1"/>
    </source>
</evidence>
<name>A0A1F5BGT1_9BACT</name>
<organism evidence="7 8">
    <name type="scientific">Candidatus Azambacteria bacterium RIFCSPHIGHO2_02_46_12</name>
    <dbReference type="NCBI Taxonomy" id="1797295"/>
    <lineage>
        <taxon>Bacteria</taxon>
        <taxon>Candidatus Azamiibacteriota</taxon>
    </lineage>
</organism>
<keyword evidence="5" id="KW-0560">Oxidoreductase</keyword>
<evidence type="ECO:0000313" key="8">
    <source>
        <dbReference type="Proteomes" id="UP000179184"/>
    </source>
</evidence>
<dbReference type="Gene3D" id="1.10.645.10">
    <property type="entry name" value="Cytochrome-c3 Hydrogenase, chain B"/>
    <property type="match status" value="1"/>
</dbReference>
<evidence type="ECO:0000256" key="2">
    <source>
        <dbReference type="ARBA" id="ARBA00009292"/>
    </source>
</evidence>
<comment type="caution">
    <text evidence="7">The sequence shown here is derived from an EMBL/GenBank/DDBJ whole genome shotgun (WGS) entry which is preliminary data.</text>
</comment>
<comment type="cofactor">
    <cofactor evidence="6">
        <name>Fe cation</name>
        <dbReference type="ChEBI" id="CHEBI:24875"/>
    </cofactor>
</comment>
<dbReference type="Pfam" id="PF00374">
    <property type="entry name" value="NiFeSe_Hases"/>
    <property type="match status" value="2"/>
</dbReference>
<dbReference type="GO" id="GO:0016151">
    <property type="term" value="F:nickel cation binding"/>
    <property type="evidence" value="ECO:0007669"/>
    <property type="project" value="InterPro"/>
</dbReference>
<feature type="binding site" evidence="6">
    <location>
        <position position="66"/>
    </location>
    <ligand>
        <name>Fe cation</name>
        <dbReference type="ChEBI" id="CHEBI:24875"/>
    </ligand>
</feature>
<keyword evidence="4 6" id="KW-0479">Metal-binding</keyword>
<keyword evidence="6" id="KW-0408">Iron</keyword>
<evidence type="ECO:0008006" key="9">
    <source>
        <dbReference type="Google" id="ProtNLM"/>
    </source>
</evidence>
<evidence type="ECO:0000256" key="5">
    <source>
        <dbReference type="ARBA" id="ARBA00023002"/>
    </source>
</evidence>
<keyword evidence="6" id="KW-0460">Magnesium</keyword>
<dbReference type="AlphaFoldDB" id="A0A1F5BGT1"/>
<proteinExistence type="inferred from homology"/>
<dbReference type="InterPro" id="IPR001501">
    <property type="entry name" value="Ni-dep_hyd_lsu"/>
</dbReference>